<evidence type="ECO:0000313" key="3">
    <source>
        <dbReference type="Proteomes" id="UP000799436"/>
    </source>
</evidence>
<feature type="compositionally biased region" description="Low complexity" evidence="1">
    <location>
        <begin position="11"/>
        <end position="29"/>
    </location>
</feature>
<evidence type="ECO:0000313" key="2">
    <source>
        <dbReference type="EMBL" id="KAF2770002.1"/>
    </source>
</evidence>
<proteinExistence type="predicted"/>
<dbReference type="Proteomes" id="UP000799436">
    <property type="component" value="Unassembled WGS sequence"/>
</dbReference>
<dbReference type="EMBL" id="ML995829">
    <property type="protein sequence ID" value="KAF2770002.1"/>
    <property type="molecule type" value="Genomic_DNA"/>
</dbReference>
<name>A0A6G1LBN5_9PEZI</name>
<accession>A0A6G1LBN5</accession>
<evidence type="ECO:0000256" key="1">
    <source>
        <dbReference type="SAM" id="MobiDB-lite"/>
    </source>
</evidence>
<feature type="compositionally biased region" description="Basic residues" evidence="1">
    <location>
        <begin position="43"/>
        <end position="53"/>
    </location>
</feature>
<reference evidence="2" key="1">
    <citation type="journal article" date="2020" name="Stud. Mycol.">
        <title>101 Dothideomycetes genomes: a test case for predicting lifestyles and emergence of pathogens.</title>
        <authorList>
            <person name="Haridas S."/>
            <person name="Albert R."/>
            <person name="Binder M."/>
            <person name="Bloem J."/>
            <person name="Labutti K."/>
            <person name="Salamov A."/>
            <person name="Andreopoulos B."/>
            <person name="Baker S."/>
            <person name="Barry K."/>
            <person name="Bills G."/>
            <person name="Bluhm B."/>
            <person name="Cannon C."/>
            <person name="Castanera R."/>
            <person name="Culley D."/>
            <person name="Daum C."/>
            <person name="Ezra D."/>
            <person name="Gonzalez J."/>
            <person name="Henrissat B."/>
            <person name="Kuo A."/>
            <person name="Liang C."/>
            <person name="Lipzen A."/>
            <person name="Lutzoni F."/>
            <person name="Magnuson J."/>
            <person name="Mondo S."/>
            <person name="Nolan M."/>
            <person name="Ohm R."/>
            <person name="Pangilinan J."/>
            <person name="Park H.-J."/>
            <person name="Ramirez L."/>
            <person name="Alfaro M."/>
            <person name="Sun H."/>
            <person name="Tritt A."/>
            <person name="Yoshinaga Y."/>
            <person name="Zwiers L.-H."/>
            <person name="Turgeon B."/>
            <person name="Goodwin S."/>
            <person name="Spatafora J."/>
            <person name="Crous P."/>
            <person name="Grigoriev I."/>
        </authorList>
    </citation>
    <scope>NUCLEOTIDE SEQUENCE</scope>
    <source>
        <strain evidence="2">CBS 116005</strain>
    </source>
</reference>
<feature type="region of interest" description="Disordered" evidence="1">
    <location>
        <begin position="1"/>
        <end position="75"/>
    </location>
</feature>
<dbReference type="AlphaFoldDB" id="A0A6G1LBN5"/>
<organism evidence="2 3">
    <name type="scientific">Teratosphaeria nubilosa</name>
    <dbReference type="NCBI Taxonomy" id="161662"/>
    <lineage>
        <taxon>Eukaryota</taxon>
        <taxon>Fungi</taxon>
        <taxon>Dikarya</taxon>
        <taxon>Ascomycota</taxon>
        <taxon>Pezizomycotina</taxon>
        <taxon>Dothideomycetes</taxon>
        <taxon>Dothideomycetidae</taxon>
        <taxon>Mycosphaerellales</taxon>
        <taxon>Teratosphaeriaceae</taxon>
        <taxon>Teratosphaeria</taxon>
    </lineage>
</organism>
<keyword evidence="3" id="KW-1185">Reference proteome</keyword>
<protein>
    <submittedName>
        <fullName evidence="2">Uncharacterized protein</fullName>
    </submittedName>
</protein>
<gene>
    <name evidence="2" type="ORF">EJ03DRAFT_83425</name>
</gene>
<sequence>MSSSTSKLARPRSAAAPPPATAQTRRIPAVSPRTSAAKDAAKVAKKPISRARTKTPPNTNPPKPPHRSMTSQTHTGLLKTTGMKVQMEEDHVIRTMILLWMGMDWCFVWRVPRISSLRFKQMNVDENDNCFAFCVFQLCGLFFASIELQQPFD</sequence>